<dbReference type="OrthoDB" id="3078764at2"/>
<evidence type="ECO:0000313" key="2">
    <source>
        <dbReference type="Proteomes" id="UP000008701"/>
    </source>
</evidence>
<dbReference type="RefSeq" id="WP_015961203.1">
    <property type="nucleotide sequence ID" value="NC_008639.1"/>
</dbReference>
<proteinExistence type="predicted"/>
<dbReference type="eggNOG" id="ENOG502ZICK">
    <property type="taxonomic scope" value="Bacteria"/>
</dbReference>
<dbReference type="KEGG" id="cph:Cpha266_2692"/>
<organism evidence="1 2">
    <name type="scientific">Chlorobium phaeobacteroides (strain DSM 266 / SMG 266 / 2430)</name>
    <dbReference type="NCBI Taxonomy" id="290317"/>
    <lineage>
        <taxon>Bacteria</taxon>
        <taxon>Pseudomonadati</taxon>
        <taxon>Chlorobiota</taxon>
        <taxon>Chlorobiia</taxon>
        <taxon>Chlorobiales</taxon>
        <taxon>Chlorobiaceae</taxon>
        <taxon>Chlorobium/Pelodictyon group</taxon>
        <taxon>Chlorobium</taxon>
    </lineage>
</organism>
<dbReference type="EMBL" id="CP000492">
    <property type="protein sequence ID" value="ABL66676.1"/>
    <property type="molecule type" value="Genomic_DNA"/>
</dbReference>
<gene>
    <name evidence="1" type="ordered locus">Cpha266_2692</name>
</gene>
<dbReference type="STRING" id="290317.Cpha266_2692"/>
<dbReference type="Proteomes" id="UP000008701">
    <property type="component" value="Chromosome"/>
</dbReference>
<dbReference type="AlphaFoldDB" id="A1BJU9"/>
<evidence type="ECO:0000313" key="1">
    <source>
        <dbReference type="EMBL" id="ABL66676.1"/>
    </source>
</evidence>
<accession>A1BJU9</accession>
<keyword evidence="2" id="KW-1185">Reference proteome</keyword>
<dbReference type="HOGENOM" id="CLU_2289044_0_0_10"/>
<reference evidence="1 2" key="1">
    <citation type="submission" date="2006-12" db="EMBL/GenBank/DDBJ databases">
        <title>Complete sequence of Chlorobium phaeobacteroides DSM 266.</title>
        <authorList>
            <consortium name="US DOE Joint Genome Institute"/>
            <person name="Copeland A."/>
            <person name="Lucas S."/>
            <person name="Lapidus A."/>
            <person name="Barry K."/>
            <person name="Detter J.C."/>
            <person name="Glavina del Rio T."/>
            <person name="Hammon N."/>
            <person name="Israni S."/>
            <person name="Pitluck S."/>
            <person name="Goltsman E."/>
            <person name="Schmutz J."/>
            <person name="Larimer F."/>
            <person name="Land M."/>
            <person name="Hauser L."/>
            <person name="Mikhailova N."/>
            <person name="Li T."/>
            <person name="Overmann J."/>
            <person name="Bryant D.A."/>
            <person name="Richardson P."/>
        </authorList>
    </citation>
    <scope>NUCLEOTIDE SEQUENCE [LARGE SCALE GENOMIC DNA]</scope>
    <source>
        <strain evidence="1 2">DSM 266</strain>
    </source>
</reference>
<name>A1BJU9_CHLPD</name>
<sequence>MTSDIYTRFGATVHFEEGGAALFLVVSHSGDPSRMVGAYGGEVVLRMNQSKALVARLTLTDALAMQKEPSIAMVGGIHMDIERYQRLLQTLGATDGSDIDDILAGTG</sequence>
<protein>
    <submittedName>
        <fullName evidence="1">Uncharacterized protein</fullName>
    </submittedName>
</protein>